<keyword evidence="3" id="KW-1185">Reference proteome</keyword>
<feature type="region of interest" description="Disordered" evidence="1">
    <location>
        <begin position="1"/>
        <end position="557"/>
    </location>
</feature>
<accession>A0ABQ9FIS2</accession>
<feature type="compositionally biased region" description="Polar residues" evidence="1">
    <location>
        <begin position="189"/>
        <end position="199"/>
    </location>
</feature>
<reference evidence="2 3" key="1">
    <citation type="submission" date="2022-12" db="EMBL/GenBank/DDBJ databases">
        <title>Chromosome-level genome of Tegillarca granosa.</title>
        <authorList>
            <person name="Kim J."/>
        </authorList>
    </citation>
    <scope>NUCLEOTIDE SEQUENCE [LARGE SCALE GENOMIC DNA]</scope>
    <source>
        <strain evidence="2">Teg-2019</strain>
        <tissue evidence="2">Adductor muscle</tissue>
    </source>
</reference>
<feature type="compositionally biased region" description="Basic and acidic residues" evidence="1">
    <location>
        <begin position="394"/>
        <end position="411"/>
    </location>
</feature>
<organism evidence="2 3">
    <name type="scientific">Tegillarca granosa</name>
    <name type="common">Malaysian cockle</name>
    <name type="synonym">Anadara granosa</name>
    <dbReference type="NCBI Taxonomy" id="220873"/>
    <lineage>
        <taxon>Eukaryota</taxon>
        <taxon>Metazoa</taxon>
        <taxon>Spiralia</taxon>
        <taxon>Lophotrochozoa</taxon>
        <taxon>Mollusca</taxon>
        <taxon>Bivalvia</taxon>
        <taxon>Autobranchia</taxon>
        <taxon>Pteriomorphia</taxon>
        <taxon>Arcoida</taxon>
        <taxon>Arcoidea</taxon>
        <taxon>Arcidae</taxon>
        <taxon>Tegillarca</taxon>
    </lineage>
</organism>
<feature type="compositionally biased region" description="Basic and acidic residues" evidence="1">
    <location>
        <begin position="126"/>
        <end position="166"/>
    </location>
</feature>
<evidence type="ECO:0000313" key="3">
    <source>
        <dbReference type="Proteomes" id="UP001217089"/>
    </source>
</evidence>
<feature type="compositionally biased region" description="Basic and acidic residues" evidence="1">
    <location>
        <begin position="63"/>
        <end position="80"/>
    </location>
</feature>
<feature type="compositionally biased region" description="Basic and acidic residues" evidence="1">
    <location>
        <begin position="513"/>
        <end position="526"/>
    </location>
</feature>
<protein>
    <submittedName>
        <fullName evidence="2">Uncharacterized protein</fullName>
    </submittedName>
</protein>
<feature type="compositionally biased region" description="Basic and acidic residues" evidence="1">
    <location>
        <begin position="95"/>
        <end position="111"/>
    </location>
</feature>
<feature type="compositionally biased region" description="Acidic residues" evidence="1">
    <location>
        <begin position="44"/>
        <end position="62"/>
    </location>
</feature>
<sequence length="600" mass="67782">MDQVDAPLSSKKRISTKQRYNPMQNELKAKLAQRRKDGLTYDLTSEESDVIEDDDGGEDDDDLSRFRIDPSANIRRDRPTSAKRRTQHSPSFEEETTRFGSRSDRFSKKGGGDSMPLLSPTSPKISPKDRYASDRFSPKERSYTEKLSPKGDTMKTMRPGDGDAYMKGRKSPYGEGLASLPKAHGASPRTKSGKSSPLTNEEVIFGKKTPEQKRQSPVETGKWQPPQYRKSSPVQEEGRDTSPGAKGRRTPQDALLAPIDEKPSPRQHQPKPRPRPKTDIFGKTQKVDVDIDDELEEINRSPGRFSKSPPIGRKTPTGYKQGRQTPTEGSGRPNSRQGRQTPTGRSSPSGRKTPTGKQEDKQRFSGRRTPVEEREKFAQNRKPSLMDFLAGDASPEKPERKTKDDKFEKLLSKKKKDSRGILDDDNDDVANSDDLLLPKAKPSQSQPDLNNQSIEEDIPDESSSLTWEPVPEETQRDEEKKKRLSGKQTLENQGLDNAIQSVASEQSKPPTVKHIDPSKDKKDQTVKLHKPKPRHSLPGTPASTASETSEHMFEDTKSIRQAIYDEWKKERLKEAKKKLAEQKKKEEEEEKKKKQVRKIK</sequence>
<proteinExistence type="predicted"/>
<evidence type="ECO:0000313" key="2">
    <source>
        <dbReference type="EMBL" id="KAJ8317184.1"/>
    </source>
</evidence>
<feature type="compositionally biased region" description="Polar residues" evidence="1">
    <location>
        <begin position="442"/>
        <end position="452"/>
    </location>
</feature>
<evidence type="ECO:0000256" key="1">
    <source>
        <dbReference type="SAM" id="MobiDB-lite"/>
    </source>
</evidence>
<dbReference type="Proteomes" id="UP001217089">
    <property type="component" value="Unassembled WGS sequence"/>
</dbReference>
<feature type="compositionally biased region" description="Basic and acidic residues" evidence="1">
    <location>
        <begin position="276"/>
        <end position="289"/>
    </location>
</feature>
<gene>
    <name evidence="2" type="ORF">KUTeg_005088</name>
</gene>
<feature type="compositionally biased region" description="Basic and acidic residues" evidence="1">
    <location>
        <begin position="204"/>
        <end position="216"/>
    </location>
</feature>
<dbReference type="EMBL" id="JARBDR010000246">
    <property type="protein sequence ID" value="KAJ8317184.1"/>
    <property type="molecule type" value="Genomic_DNA"/>
</dbReference>
<feature type="compositionally biased region" description="Polar residues" evidence="1">
    <location>
        <begin position="486"/>
        <end position="509"/>
    </location>
</feature>
<feature type="compositionally biased region" description="Basic and acidic residues" evidence="1">
    <location>
        <begin position="548"/>
        <end position="557"/>
    </location>
</feature>
<feature type="compositionally biased region" description="Basic and acidic residues" evidence="1">
    <location>
        <begin position="357"/>
        <end position="378"/>
    </location>
</feature>
<feature type="compositionally biased region" description="Basic and acidic residues" evidence="1">
    <location>
        <begin position="577"/>
        <end position="592"/>
    </location>
</feature>
<comment type="caution">
    <text evidence="2">The sequence shown here is derived from an EMBL/GenBank/DDBJ whole genome shotgun (WGS) entry which is preliminary data.</text>
</comment>
<feature type="region of interest" description="Disordered" evidence="1">
    <location>
        <begin position="577"/>
        <end position="600"/>
    </location>
</feature>
<feature type="compositionally biased region" description="Polar residues" evidence="1">
    <location>
        <begin position="322"/>
        <end position="356"/>
    </location>
</feature>
<name>A0ABQ9FIS2_TEGGR</name>